<accession>A0ABD0WIR1</accession>
<comment type="similarity">
    <text evidence="1">Belongs to the PrpD family.</text>
</comment>
<dbReference type="InterPro" id="IPR045337">
    <property type="entry name" value="MmgE_PrpD_C"/>
</dbReference>
<evidence type="ECO:0000256" key="1">
    <source>
        <dbReference type="ARBA" id="ARBA00006174"/>
    </source>
</evidence>
<reference evidence="4 5" key="1">
    <citation type="submission" date="2024-06" db="EMBL/GenBank/DDBJ databases">
        <authorList>
            <person name="Pan Q."/>
            <person name="Wen M."/>
            <person name="Jouanno E."/>
            <person name="Zahm M."/>
            <person name="Klopp C."/>
            <person name="Cabau C."/>
            <person name="Louis A."/>
            <person name="Berthelot C."/>
            <person name="Parey E."/>
            <person name="Roest Crollius H."/>
            <person name="Montfort J."/>
            <person name="Robinson-Rechavi M."/>
            <person name="Bouchez O."/>
            <person name="Lampietro C."/>
            <person name="Lopez Roques C."/>
            <person name="Donnadieu C."/>
            <person name="Postlethwait J."/>
            <person name="Bobe J."/>
            <person name="Verreycken H."/>
            <person name="Guiguen Y."/>
        </authorList>
    </citation>
    <scope>NUCLEOTIDE SEQUENCE [LARGE SCALE GENOMIC DNA]</scope>
    <source>
        <strain evidence="4">Up_M1</strain>
        <tissue evidence="4">Testis</tissue>
    </source>
</reference>
<evidence type="ECO:0008006" key="6">
    <source>
        <dbReference type="Google" id="ProtNLM"/>
    </source>
</evidence>
<protein>
    <recommendedName>
        <fullName evidence="6">Cis-aconitate decarboxylase</fullName>
    </recommendedName>
</protein>
<dbReference type="Proteomes" id="UP001557470">
    <property type="component" value="Unassembled WGS sequence"/>
</dbReference>
<dbReference type="PANTHER" id="PTHR16943:SF11">
    <property type="entry name" value="CIS-ACONITATE DECARBOXYLASE"/>
    <property type="match status" value="1"/>
</dbReference>
<dbReference type="EMBL" id="JAGEUA010000010">
    <property type="protein sequence ID" value="KAL0964137.1"/>
    <property type="molecule type" value="Genomic_DNA"/>
</dbReference>
<evidence type="ECO:0000313" key="4">
    <source>
        <dbReference type="EMBL" id="KAL0964137.1"/>
    </source>
</evidence>
<organism evidence="4 5">
    <name type="scientific">Umbra pygmaea</name>
    <name type="common">Eastern mudminnow</name>
    <dbReference type="NCBI Taxonomy" id="75934"/>
    <lineage>
        <taxon>Eukaryota</taxon>
        <taxon>Metazoa</taxon>
        <taxon>Chordata</taxon>
        <taxon>Craniata</taxon>
        <taxon>Vertebrata</taxon>
        <taxon>Euteleostomi</taxon>
        <taxon>Actinopterygii</taxon>
        <taxon>Neopterygii</taxon>
        <taxon>Teleostei</taxon>
        <taxon>Protacanthopterygii</taxon>
        <taxon>Esociformes</taxon>
        <taxon>Umbridae</taxon>
        <taxon>Umbra</taxon>
    </lineage>
</organism>
<keyword evidence="5" id="KW-1185">Reference proteome</keyword>
<dbReference type="AlphaFoldDB" id="A0ABD0WIR1"/>
<dbReference type="InterPro" id="IPR036148">
    <property type="entry name" value="MmgE/PrpD_sf"/>
</dbReference>
<evidence type="ECO:0000259" key="2">
    <source>
        <dbReference type="Pfam" id="PF03972"/>
    </source>
</evidence>
<dbReference type="InterPro" id="IPR045336">
    <property type="entry name" value="MmgE_PrpD_N"/>
</dbReference>
<dbReference type="InterPro" id="IPR005656">
    <property type="entry name" value="MmgE_PrpD"/>
</dbReference>
<dbReference type="Pfam" id="PF03972">
    <property type="entry name" value="MmgE_PrpD_N"/>
    <property type="match status" value="1"/>
</dbReference>
<gene>
    <name evidence="4" type="ORF">UPYG_G00319530</name>
</gene>
<name>A0ABD0WIR1_UMBPY</name>
<proteinExistence type="inferred from homology"/>
<dbReference type="FunFam" id="1.10.4100.10:FF:000002">
    <property type="entry name" value="Aconitate decarboxylase 1"/>
    <property type="match status" value="1"/>
</dbReference>
<feature type="domain" description="MmgE/PrpD N-terminal" evidence="2">
    <location>
        <begin position="30"/>
        <end position="270"/>
    </location>
</feature>
<comment type="caution">
    <text evidence="4">The sequence shown here is derived from an EMBL/GenBank/DDBJ whole genome shotgun (WGS) entry which is preliminary data.</text>
</comment>
<dbReference type="Pfam" id="PF19305">
    <property type="entry name" value="MmgE_PrpD_C"/>
    <property type="match status" value="1"/>
</dbReference>
<dbReference type="Gene3D" id="1.10.4100.10">
    <property type="entry name" value="2-methylcitrate dehydratase PrpD"/>
    <property type="match status" value="1"/>
</dbReference>
<feature type="domain" description="MmgE/PrpD C-terminal" evidence="3">
    <location>
        <begin position="293"/>
        <end position="436"/>
    </location>
</feature>
<dbReference type="PANTHER" id="PTHR16943">
    <property type="entry name" value="2-METHYLCITRATE DEHYDRATASE-RELATED"/>
    <property type="match status" value="1"/>
</dbReference>
<dbReference type="InterPro" id="IPR042188">
    <property type="entry name" value="MmgE/PrpD_sf_2"/>
</dbReference>
<dbReference type="SUPFAM" id="SSF103378">
    <property type="entry name" value="2-methylcitrate dehydratase PrpD"/>
    <property type="match status" value="1"/>
</dbReference>
<evidence type="ECO:0000259" key="3">
    <source>
        <dbReference type="Pfam" id="PF19305"/>
    </source>
</evidence>
<dbReference type="Gene3D" id="3.30.1330.120">
    <property type="entry name" value="2-methylcitrate dehydratase PrpD"/>
    <property type="match status" value="1"/>
</dbReference>
<evidence type="ECO:0000313" key="5">
    <source>
        <dbReference type="Proteomes" id="UP001557470"/>
    </source>
</evidence>
<sequence>MRSLCHVHSQKATQESRDIKMLLKGVTESFGTAIFNLNAAHLTDTVVHRSKRMMLDTLGVGLLGTSTPVFSKALKYSQWFKSVERSNVWGGSGMILSPQYAAFVNGIAVHSMDFDDTWHPATHPSGAVLPALLALAETLPTQPSGLDILLAFNVGIEVQGRLIRFSNEAHNIPTRFHPPAVVGVMGSAAASAKLLGLTPAQCVHSLAIAASSAGAPMANAATQTKPLHIGNAARRGLEAAQLARLGLEGNQSILDLESGLGAFYSDYSPSEFPGLGGGFRWVLEDQDVAIKRFPAHLGMHWVVDATLAAWAKLGASGFPDLSHLHKVVLQVPPSKYINCSFPATEHQARHSFQFNACSALLDKQVSVESFSEPQIDRPALKELLTKVRVENPQDNHPSFDKMYCEVTLEMKNGESATARCNTFYGHWRNPLSQEDLDLSSFIRWAR</sequence>
<dbReference type="InterPro" id="IPR042183">
    <property type="entry name" value="MmgE/PrpD_sf_1"/>
</dbReference>